<feature type="transmembrane region" description="Helical" evidence="1">
    <location>
        <begin position="86"/>
        <end position="104"/>
    </location>
</feature>
<keyword evidence="1" id="KW-1133">Transmembrane helix</keyword>
<name>A0A1S7J0E9_9CRUS</name>
<feature type="transmembrane region" description="Helical" evidence="1">
    <location>
        <begin position="135"/>
        <end position="156"/>
    </location>
</feature>
<keyword evidence="2" id="KW-0496">Mitochondrion</keyword>
<keyword evidence="1" id="KW-0812">Transmembrane</keyword>
<organism evidence="2">
    <name type="scientific">Daphnia galeata</name>
    <dbReference type="NCBI Taxonomy" id="27404"/>
    <lineage>
        <taxon>Eukaryota</taxon>
        <taxon>Metazoa</taxon>
        <taxon>Ecdysozoa</taxon>
        <taxon>Arthropoda</taxon>
        <taxon>Crustacea</taxon>
        <taxon>Branchiopoda</taxon>
        <taxon>Diplostraca</taxon>
        <taxon>Cladocera</taxon>
        <taxon>Anomopoda</taxon>
        <taxon>Daphniidae</taxon>
        <taxon>Daphnia</taxon>
    </lineage>
</organism>
<evidence type="ECO:0000313" key="2">
    <source>
        <dbReference type="EMBL" id="BAX02006.1"/>
    </source>
</evidence>
<proteinExistence type="predicted"/>
<feature type="transmembrane region" description="Helical" evidence="1">
    <location>
        <begin position="6"/>
        <end position="21"/>
    </location>
</feature>
<dbReference type="EMBL" id="LC177071">
    <property type="protein sequence ID" value="BAX02006.1"/>
    <property type="molecule type" value="Genomic_DNA"/>
</dbReference>
<reference evidence="2" key="1">
    <citation type="journal article" date="2017" name="Gene">
        <title>Diversification of mitochondrial genome of Daphnia galeata (Cladocera, Crustacea): Comparison with phylogenetic consideration of the complete sequences of clones isolated from five lakes in Japan.</title>
        <authorList>
            <person name="Tokishita S."/>
            <person name="Shibuya H."/>
            <person name="Kobayashi T."/>
            <person name="Sakamoto M."/>
            <person name="Ha J.-Y."/>
            <person name="Yokobori S."/>
            <person name="Yamagata H."/>
            <person name="Hanazato T."/>
        </authorList>
    </citation>
    <scope>NUCLEOTIDE SEQUENCE</scope>
    <source>
        <strain evidence="2">Biwa</strain>
    </source>
</reference>
<accession>A0A1S7J0E9</accession>
<keyword evidence="1" id="KW-0472">Membrane</keyword>
<geneLocation type="mitochondrion" evidence="2"/>
<evidence type="ECO:0000256" key="1">
    <source>
        <dbReference type="SAM" id="Phobius"/>
    </source>
</evidence>
<protein>
    <submittedName>
        <fullName evidence="2">NADH dehydrogenase subunit 6</fullName>
    </submittedName>
</protein>
<feature type="transmembrane region" description="Helical" evidence="1">
    <location>
        <begin position="52"/>
        <end position="74"/>
    </location>
</feature>
<gene>
    <name evidence="2" type="primary">ND6</name>
</gene>
<sequence>MMEPLLFFFSSLLVFIFPMANHPLMMGLIILVLTITMAAGMALFSISTWLSYILILILLGGLLVIFIYISLLAPNENQVTFGVKKMLMVVTLSTLFTVFISLNLETWTSKSNAFSPLSNDTENLSWLDLFYSSDLGSVTMFLVLYLFLTLITVIFISKTNSSSLRSS</sequence>
<dbReference type="AlphaFoldDB" id="A0A1S7J0E9"/>